<evidence type="ECO:0000313" key="4">
    <source>
        <dbReference type="EMBL" id="XBW75391.1"/>
    </source>
</evidence>
<dbReference type="Gene3D" id="2.60.120.200">
    <property type="match status" value="1"/>
</dbReference>
<dbReference type="EMBL" id="PP882867">
    <property type="protein sequence ID" value="XBW75391.1"/>
    <property type="molecule type" value="Genomic_DNA"/>
</dbReference>
<dbReference type="Pfam" id="PF23666">
    <property type="entry name" value="Rcc01698_C"/>
    <property type="match status" value="1"/>
</dbReference>
<reference evidence="4" key="1">
    <citation type="submission" date="2024-06" db="EMBL/GenBank/DDBJ databases">
        <authorList>
            <person name="Lu L."/>
            <person name="Wei N."/>
            <person name="Zhang R."/>
        </authorList>
    </citation>
    <scope>NUCLEOTIDE SEQUENCE</scope>
</reference>
<feature type="domain" description="GTA TIM-barrel-like" evidence="1">
    <location>
        <begin position="770"/>
        <end position="893"/>
    </location>
</feature>
<dbReference type="InterPro" id="IPR032876">
    <property type="entry name" value="J_dom"/>
</dbReference>
<feature type="domain" description="Rcc01698-like C-terminal" evidence="3">
    <location>
        <begin position="1210"/>
        <end position="1310"/>
    </location>
</feature>
<dbReference type="Pfam" id="PF13550">
    <property type="entry name" value="Phage-tail_3"/>
    <property type="match status" value="1"/>
</dbReference>
<name>A0AAU7VHQ6_9CAUD</name>
<proteinExistence type="predicted"/>
<feature type="domain" description="Tip attachment protein J" evidence="2">
    <location>
        <begin position="957"/>
        <end position="1116"/>
    </location>
</feature>
<evidence type="ECO:0000259" key="3">
    <source>
        <dbReference type="Pfam" id="PF23666"/>
    </source>
</evidence>
<sequence length="1465" mass="159543">MANLLIQAAVTVALGAAYRALTPDTIIQNEEARLEEAKITSASEGATIAQLWGRQRVPGQIIWATKFREVVEVETETQSGGKGGGPDIVTETTTYRYFQSFAVGLCEANGARIRVGRIWADGVELDQSAYTIRFYDGSETQSPDSAIVATEGDAPAFRGLAYLVFDDFEVSDHGNRIPQITVEVTRSLDDDPDRIEEKLEAVTMIPGANEFIYGTRTYYTGGGENSSTENVSQVPDTPDLKVSLDQLEDDVTNIASVELVVSWFGTDLRCGNCEVKPKVDFKAKTVKPVDWRVATETRSSADLVSEYESGKVAFGGTPADVTVREALTEIKGRGHRAVFYPFIMMDIENGNSLPNPHSDNAATTGQPVYPWRGRITCSPAAGYVGSPDKTATAGTQVASFVGTAAAGDFGTWNGTNVPYTGPSEWSFRRMVLHYAHLCKDILASGDAFIIGTEMVGMTTVRDSASNYPFVNALVTLLADVKSILPSGVDVSYAADWSEYHSHRPSDGSGDVYFNMDPLWAVCDFIGIDNYLPLTDWRTADEYDYRLDTLMDGVEGGEYYDYYYASDADRDANTRSTIVDGLYSISGLAIDNALSPSTSDSVPSAGTRGANASFSCRVRLPSTPADGTLFEAGGGTLGAWVGLRDSGATFRLRSGDGGTLSASTADSVVLDVPTSSLPMDGELHTIAWDFRVNPGRVRLWVDGVLMGTASTTGSGALDGNVWCGTDDMGYLLSGGGSFPVGEPTGTAWPNTTDAEDLLFYYGDLIDDAGPVYEHWIYRQKDMRNWWLHDHFDRPGGTRDTSSTSFTPGSKPIWFTEFGCAAIDKGANQPNVFLDPKSSESFTPHFSTGARDDLIQRRYAEAWIKYWAANSPVGMISTADMFAWTWDARPFPNYPYGNWGDRDNWRQGHWLNGRLNVMYLKDICRDLGSMVGLTDDDFDFTGLEKFPVLVRGHLSTTMKSPREVIEELGMLNHASVLESEGLIKVLRKRLADRVELSADDLVSTSNNPGGFEIVTAQETEVPREVTITFSNESNSFQSASANGKRQTGNSQLVQDIRSSTVIEPEEARNICEELLNERVIGRQTFKGSFPRDILRYDPGDLFGITLRGRDADFKIAELTIGSDVQVEATRCDKTIYTPRSVVAPLPTTGSGISTPGSALVEFIDIPLLTAASLRPWAPRVVAFQNPWPGGVVIYQDDGSGGYSEINRLTTPATMGETVDVFTAGPVAKWDNESTLAVSFYAPTTSILSLSETSVLNGSNTIAVQTSKGWELVQFRTATLQGDGSYHLTGLLRGQNGTEYAMDTSLAAGARVVFINAAWGSLNMTQDQIGIEKNYRYGPAGVAVGDDRYQDETYTPNGRSLMPFSPVHLKRKTSGTDHVLQWIRRSRINADTWDGTVPLNEETEAYEVDIYDGSSVVRTIEVAGTNSVTYTAAQQTADFGSTQSRLKFTVYQISAAVGRGEGATYDDT</sequence>
<dbReference type="InterPro" id="IPR013320">
    <property type="entry name" value="ConA-like_dom_sf"/>
</dbReference>
<dbReference type="InterPro" id="IPR025195">
    <property type="entry name" value="GTA_TIM_dom"/>
</dbReference>
<organism evidence="4">
    <name type="scientific">Dinoroseobacter phage vB_DshS_R26L</name>
    <dbReference type="NCBI Taxonomy" id="3161158"/>
    <lineage>
        <taxon>Viruses</taxon>
        <taxon>Duplodnaviria</taxon>
        <taxon>Heunggongvirae</taxon>
        <taxon>Uroviricota</taxon>
        <taxon>Caudoviricetes</taxon>
        <taxon>Nanhaivirus</taxon>
    </lineage>
</organism>
<evidence type="ECO:0000259" key="2">
    <source>
        <dbReference type="Pfam" id="PF13550"/>
    </source>
</evidence>
<gene>
    <name evidence="4" type="ORF">vBDshSR26L_76</name>
</gene>
<evidence type="ECO:0000259" key="1">
    <source>
        <dbReference type="Pfam" id="PF13547"/>
    </source>
</evidence>
<dbReference type="SUPFAM" id="SSF49899">
    <property type="entry name" value="Concanavalin A-like lectins/glucanases"/>
    <property type="match status" value="1"/>
</dbReference>
<dbReference type="Gene3D" id="3.20.20.80">
    <property type="entry name" value="Glycosidases"/>
    <property type="match status" value="2"/>
</dbReference>
<accession>A0AAU7VHQ6</accession>
<feature type="domain" description="GTA TIM-barrel-like" evidence="1">
    <location>
        <begin position="425"/>
        <end position="582"/>
    </location>
</feature>
<dbReference type="CDD" id="cd19607">
    <property type="entry name" value="GTA_TIM-barrel-like"/>
    <property type="match status" value="1"/>
</dbReference>
<dbReference type="InterPro" id="IPR056490">
    <property type="entry name" value="Rcc01698_C"/>
</dbReference>
<dbReference type="Pfam" id="PF13547">
    <property type="entry name" value="GTA_TIM"/>
    <property type="match status" value="2"/>
</dbReference>
<protein>
    <submittedName>
        <fullName evidence="4">GTA-like protein</fullName>
    </submittedName>
</protein>